<dbReference type="KEGG" id="dor:Desor_3786"/>
<dbReference type="InterPro" id="IPR022516">
    <property type="entry name" value="CHP03798_Ocin"/>
</dbReference>
<dbReference type="HOGENOM" id="CLU_158613_3_1_9"/>
<dbReference type="Proteomes" id="UP000006346">
    <property type="component" value="Chromosome"/>
</dbReference>
<dbReference type="PATRIC" id="fig|768706.3.peg.3826"/>
<dbReference type="InterPro" id="IPR012903">
    <property type="entry name" value="Nif11"/>
</dbReference>
<dbReference type="eggNOG" id="ENOG5033EBP">
    <property type="taxonomic scope" value="Bacteria"/>
</dbReference>
<proteinExistence type="predicted"/>
<reference evidence="3" key="1">
    <citation type="submission" date="2011-11" db="EMBL/GenBank/DDBJ databases">
        <title>Complete sequence of Desulfosporosinus orientis DSM 765.</title>
        <authorList>
            <person name="Lucas S."/>
            <person name="Han J."/>
            <person name="Lapidus A."/>
            <person name="Cheng J.-F."/>
            <person name="Goodwin L."/>
            <person name="Pitluck S."/>
            <person name="Peters L."/>
            <person name="Ovchinnikova G."/>
            <person name="Teshima H."/>
            <person name="Detter J.C."/>
            <person name="Han C."/>
            <person name="Tapia R."/>
            <person name="Land M."/>
            <person name="Hauser L."/>
            <person name="Kyrpides N."/>
            <person name="Ivanova N."/>
            <person name="Pagani I."/>
            <person name="Pester M."/>
            <person name="Spring S."/>
            <person name="Ollivier B."/>
            <person name="Rattei T."/>
            <person name="Klenk H.-P."/>
            <person name="Wagner M."/>
            <person name="Loy A."/>
            <person name="Woyke T."/>
        </authorList>
    </citation>
    <scope>NUCLEOTIDE SEQUENCE [LARGE SCALE GENOMIC DNA]</scope>
    <source>
        <strain evidence="3">ATCC 19365 / DSM 765 / NCIMB 8382 / VKM B-1628</strain>
    </source>
</reference>
<dbReference type="Pfam" id="PF07862">
    <property type="entry name" value="Nif11"/>
    <property type="match status" value="1"/>
</dbReference>
<sequence>MSIESAKAYVAKLKTDEGFANKVKAFPNAEERLAFVKESGFDFTPEEIKQVDEELSDSELDMVAGGDHWCENAFCWTFGC</sequence>
<dbReference type="STRING" id="768706.Desor_3786"/>
<accession>G7W9B1</accession>
<dbReference type="EMBL" id="CP003108">
    <property type="protein sequence ID" value="AET69248.1"/>
    <property type="molecule type" value="Genomic_DNA"/>
</dbReference>
<evidence type="ECO:0000259" key="1">
    <source>
        <dbReference type="Pfam" id="PF07862"/>
    </source>
</evidence>
<keyword evidence="3" id="KW-1185">Reference proteome</keyword>
<feature type="domain" description="Nif11" evidence="1">
    <location>
        <begin position="1"/>
        <end position="47"/>
    </location>
</feature>
<dbReference type="NCBIfam" id="TIGR03798">
    <property type="entry name" value="leader_Nif11"/>
    <property type="match status" value="1"/>
</dbReference>
<organism evidence="2 3">
    <name type="scientific">Desulfosporosinus orientis (strain ATCC 19365 / DSM 765 / NCIMB 8382 / VKM B-1628 / Singapore I)</name>
    <name type="common">Desulfotomaculum orientis</name>
    <dbReference type="NCBI Taxonomy" id="768706"/>
    <lineage>
        <taxon>Bacteria</taxon>
        <taxon>Bacillati</taxon>
        <taxon>Bacillota</taxon>
        <taxon>Clostridia</taxon>
        <taxon>Eubacteriales</taxon>
        <taxon>Desulfitobacteriaceae</taxon>
        <taxon>Desulfosporosinus</taxon>
    </lineage>
</organism>
<dbReference type="OrthoDB" id="5458396at2"/>
<dbReference type="RefSeq" id="WP_014186056.1">
    <property type="nucleotide sequence ID" value="NC_016584.1"/>
</dbReference>
<evidence type="ECO:0000313" key="2">
    <source>
        <dbReference type="EMBL" id="AET69248.1"/>
    </source>
</evidence>
<gene>
    <name evidence="2" type="ordered locus">Desor_3786</name>
</gene>
<evidence type="ECO:0000313" key="3">
    <source>
        <dbReference type="Proteomes" id="UP000006346"/>
    </source>
</evidence>
<name>G7W9B1_DESOD</name>
<reference evidence="2 3" key="2">
    <citation type="journal article" date="2012" name="J. Bacteriol.">
        <title>Complete genome sequences of Desulfosporosinus orientis DSM765T, Desulfosporosinus youngiae DSM17734T, Desulfosporosinus meridiei DSM13257T, and Desulfosporosinus acidiphilus DSM22704T.</title>
        <authorList>
            <person name="Pester M."/>
            <person name="Brambilla E."/>
            <person name="Alazard D."/>
            <person name="Rattei T."/>
            <person name="Weinmaier T."/>
            <person name="Han J."/>
            <person name="Lucas S."/>
            <person name="Lapidus A."/>
            <person name="Cheng J.F."/>
            <person name="Goodwin L."/>
            <person name="Pitluck S."/>
            <person name="Peters L."/>
            <person name="Ovchinnikova G."/>
            <person name="Teshima H."/>
            <person name="Detter J.C."/>
            <person name="Han C.S."/>
            <person name="Tapia R."/>
            <person name="Land M.L."/>
            <person name="Hauser L."/>
            <person name="Kyrpides N.C."/>
            <person name="Ivanova N.N."/>
            <person name="Pagani I."/>
            <person name="Huntmann M."/>
            <person name="Wei C.L."/>
            <person name="Davenport K.W."/>
            <person name="Daligault H."/>
            <person name="Chain P.S."/>
            <person name="Chen A."/>
            <person name="Mavromatis K."/>
            <person name="Markowitz V."/>
            <person name="Szeto E."/>
            <person name="Mikhailova N."/>
            <person name="Pati A."/>
            <person name="Wagner M."/>
            <person name="Woyke T."/>
            <person name="Ollivier B."/>
            <person name="Klenk H.P."/>
            <person name="Spring S."/>
            <person name="Loy A."/>
        </authorList>
    </citation>
    <scope>NUCLEOTIDE SEQUENCE [LARGE SCALE GENOMIC DNA]</scope>
    <source>
        <strain evidence="3">ATCC 19365 / DSM 765 / NCIMB 8382 / VKM B-1628</strain>
    </source>
</reference>
<dbReference type="AlphaFoldDB" id="G7W9B1"/>
<protein>
    <submittedName>
        <fullName evidence="2">Bacteriocin propeptide, TIGR03798 family</fullName>
    </submittedName>
</protein>